<dbReference type="AlphaFoldDB" id="A0A0A9EBP2"/>
<organism evidence="1">
    <name type="scientific">Arundo donax</name>
    <name type="common">Giant reed</name>
    <name type="synonym">Donax arundinaceus</name>
    <dbReference type="NCBI Taxonomy" id="35708"/>
    <lineage>
        <taxon>Eukaryota</taxon>
        <taxon>Viridiplantae</taxon>
        <taxon>Streptophyta</taxon>
        <taxon>Embryophyta</taxon>
        <taxon>Tracheophyta</taxon>
        <taxon>Spermatophyta</taxon>
        <taxon>Magnoliopsida</taxon>
        <taxon>Liliopsida</taxon>
        <taxon>Poales</taxon>
        <taxon>Poaceae</taxon>
        <taxon>PACMAD clade</taxon>
        <taxon>Arundinoideae</taxon>
        <taxon>Arundineae</taxon>
        <taxon>Arundo</taxon>
    </lineage>
</organism>
<name>A0A0A9EBP2_ARUDO</name>
<dbReference type="EMBL" id="GBRH01204483">
    <property type="protein sequence ID" value="JAD93412.1"/>
    <property type="molecule type" value="Transcribed_RNA"/>
</dbReference>
<reference evidence="1" key="1">
    <citation type="submission" date="2014-09" db="EMBL/GenBank/DDBJ databases">
        <authorList>
            <person name="Magalhaes I.L.F."/>
            <person name="Oliveira U."/>
            <person name="Santos F.R."/>
            <person name="Vidigal T.H.D.A."/>
            <person name="Brescovit A.D."/>
            <person name="Santos A.J."/>
        </authorList>
    </citation>
    <scope>NUCLEOTIDE SEQUENCE</scope>
    <source>
        <tissue evidence="1">Shoot tissue taken approximately 20 cm above the soil surface</tissue>
    </source>
</reference>
<protein>
    <submittedName>
        <fullName evidence="1">Uncharacterized protein</fullName>
    </submittedName>
</protein>
<sequence length="18" mass="1996">MKTTFSLRPQHSSASCSQ</sequence>
<evidence type="ECO:0000313" key="1">
    <source>
        <dbReference type="EMBL" id="JAD93412.1"/>
    </source>
</evidence>
<proteinExistence type="predicted"/>
<accession>A0A0A9EBP2</accession>
<reference evidence="1" key="2">
    <citation type="journal article" date="2015" name="Data Brief">
        <title>Shoot transcriptome of the giant reed, Arundo donax.</title>
        <authorList>
            <person name="Barrero R.A."/>
            <person name="Guerrero F.D."/>
            <person name="Moolhuijzen P."/>
            <person name="Goolsby J.A."/>
            <person name="Tidwell J."/>
            <person name="Bellgard S.E."/>
            <person name="Bellgard M.I."/>
        </authorList>
    </citation>
    <scope>NUCLEOTIDE SEQUENCE</scope>
    <source>
        <tissue evidence="1">Shoot tissue taken approximately 20 cm above the soil surface</tissue>
    </source>
</reference>